<dbReference type="EMBL" id="CM009750">
    <property type="protein sequence ID" value="PUZ73271.1"/>
    <property type="molecule type" value="Genomic_DNA"/>
</dbReference>
<dbReference type="InterPro" id="IPR036047">
    <property type="entry name" value="F-box-like_dom_sf"/>
</dbReference>
<keyword evidence="4" id="KW-1185">Reference proteome</keyword>
<organism evidence="3 4">
    <name type="scientific">Panicum hallii var. hallii</name>
    <dbReference type="NCBI Taxonomy" id="1504633"/>
    <lineage>
        <taxon>Eukaryota</taxon>
        <taxon>Viridiplantae</taxon>
        <taxon>Streptophyta</taxon>
        <taxon>Embryophyta</taxon>
        <taxon>Tracheophyta</taxon>
        <taxon>Spermatophyta</taxon>
        <taxon>Magnoliopsida</taxon>
        <taxon>Liliopsida</taxon>
        <taxon>Poales</taxon>
        <taxon>Poaceae</taxon>
        <taxon>PACMAD clade</taxon>
        <taxon>Panicoideae</taxon>
        <taxon>Panicodae</taxon>
        <taxon>Paniceae</taxon>
        <taxon>Panicinae</taxon>
        <taxon>Panicum</taxon>
        <taxon>Panicum sect. Panicum</taxon>
    </lineage>
</organism>
<dbReference type="InterPro" id="IPR056594">
    <property type="entry name" value="AT5G49610-like_b-prop"/>
</dbReference>
<dbReference type="PROSITE" id="PS50181">
    <property type="entry name" value="FBOX"/>
    <property type="match status" value="1"/>
</dbReference>
<dbReference type="Gramene" id="PUZ73271">
    <property type="protein sequence ID" value="PUZ73271"/>
    <property type="gene ID" value="GQ55_2G460800"/>
</dbReference>
<feature type="compositionally biased region" description="Polar residues" evidence="1">
    <location>
        <begin position="831"/>
        <end position="842"/>
    </location>
</feature>
<dbReference type="PANTHER" id="PTHR33207">
    <property type="entry name" value="F-BOX DOMAIN CONTAINING PROTEIN-RELATED"/>
    <property type="match status" value="1"/>
</dbReference>
<feature type="domain" description="F-box" evidence="2">
    <location>
        <begin position="12"/>
        <end position="61"/>
    </location>
</feature>
<feature type="region of interest" description="Disordered" evidence="1">
    <location>
        <begin position="809"/>
        <end position="870"/>
    </location>
</feature>
<evidence type="ECO:0000313" key="3">
    <source>
        <dbReference type="EMBL" id="PUZ73271.1"/>
    </source>
</evidence>
<dbReference type="OrthoDB" id="684152at2759"/>
<evidence type="ECO:0000256" key="1">
    <source>
        <dbReference type="SAM" id="MobiDB-lite"/>
    </source>
</evidence>
<dbReference type="SUPFAM" id="SSF81383">
    <property type="entry name" value="F-box domain"/>
    <property type="match status" value="1"/>
</dbReference>
<accession>A0A2T7EZL3</accession>
<reference evidence="3 4" key="1">
    <citation type="submission" date="2018-04" db="EMBL/GenBank/DDBJ databases">
        <title>WGS assembly of Panicum hallii var. hallii HAL2.</title>
        <authorList>
            <person name="Lovell J."/>
            <person name="Jenkins J."/>
            <person name="Lowry D."/>
            <person name="Mamidi S."/>
            <person name="Sreedasyam A."/>
            <person name="Weng X."/>
            <person name="Barry K."/>
            <person name="Bonette J."/>
            <person name="Campitelli B."/>
            <person name="Daum C."/>
            <person name="Gordon S."/>
            <person name="Gould B."/>
            <person name="Lipzen A."/>
            <person name="MacQueen A."/>
            <person name="Palacio-Mejia J."/>
            <person name="Plott C."/>
            <person name="Shakirov E."/>
            <person name="Shu S."/>
            <person name="Yoshinaga Y."/>
            <person name="Zane M."/>
            <person name="Rokhsar D."/>
            <person name="Grimwood J."/>
            <person name="Schmutz J."/>
            <person name="Juenger T."/>
        </authorList>
    </citation>
    <scope>NUCLEOTIDE SEQUENCE [LARGE SCALE GENOMIC DNA]</scope>
    <source>
        <strain evidence="4">cv. HAL2</strain>
    </source>
</reference>
<dbReference type="Proteomes" id="UP000244336">
    <property type="component" value="Chromosome 2"/>
</dbReference>
<sequence>MAVVPAELRSSNVTIDNLPDEILTEVMLRVPTPAALVHAAAVSKRWRGVITTRTGKFLDDYRERHKSSPFLGLYIPREFGGLPSFQKADSIQSADDCDLDLQRAAAKAFSLGGLESHPEWRLLDCFNGRLLLGRGDESLEVYNPLSCERILVRLPQDSILPNNFSACLLQGHDDDAASFRVVSVQHDRRRRDRIVRAVEYDSRKKSWKDHPWDWETLKNIEGTEQGEMVHAGNYVFCKYTGPSLLLLDTSKMQFSTLPLPADSNWKRYAIGEMEDGVCCLASVDPVGIWNNNHLRVWRLEKLEWKLEKEMHVGQVLGKHAHGRCLFYKVHAVTNGIALLCSSSSSSMRQLHFVVDLKTFFVKDKFEFKDLAFPLQMPWPPAFSVATVCAEQSAPSTSALKNTSVSFAAGNANVVNEAQINVYAMMNHGTTDGNNDNCPELIDGAAPHNCMPSNAPEGLSIQDPGASVPTPTAAEEYFEKENDVPNDYDLEALIPDLCDQVFDLMHPEVTRLHHPERKKSLIRLEQVACCPFAVSNGLLHQYCIKDSESPHIQERKHNWGPIQVCIRRQTCLEDWDDSEEEKPGSYESYSVSLEGITDFQDYMKFQPMDSSNQCGNAVSESNTLVIPGQGGDEHGDFSGRVRERVSVQVVHQSEDSLEPDGAICSGFQDPHALEADLVGQYVEPRLNKDPEIPCNDDVVILGCSDVYNSHDNGPELGDEGCLHNCVPSNTVKDFCIQEAITTAQTLVRAEECSDKDGNIPNDHDLGLEAQQIPVQDLSLCVMWGKTYSSCSRRKKPQKYKTLSLRYQLPAGFPPPATTLRDEDSGLTHTEAEAQSNECLSSNAARARREPQRRSNRAPKPNPRVKGPDWGQ</sequence>
<evidence type="ECO:0000259" key="2">
    <source>
        <dbReference type="PROSITE" id="PS50181"/>
    </source>
</evidence>
<evidence type="ECO:0000313" key="4">
    <source>
        <dbReference type="Proteomes" id="UP000244336"/>
    </source>
</evidence>
<dbReference type="Pfam" id="PF12937">
    <property type="entry name" value="F-box-like"/>
    <property type="match status" value="1"/>
</dbReference>
<name>A0A2T7EZL3_9POAL</name>
<gene>
    <name evidence="3" type="ORF">GQ55_2G460800</name>
</gene>
<proteinExistence type="predicted"/>
<protein>
    <recommendedName>
        <fullName evidence="2">F-box domain-containing protein</fullName>
    </recommendedName>
</protein>
<feature type="compositionally biased region" description="Basic and acidic residues" evidence="1">
    <location>
        <begin position="818"/>
        <end position="830"/>
    </location>
</feature>
<dbReference type="Pfam" id="PF23635">
    <property type="entry name" value="Beta-prop_AT5G49610-like"/>
    <property type="match status" value="1"/>
</dbReference>
<dbReference type="AlphaFoldDB" id="A0A2T7EZL3"/>
<dbReference type="Gene3D" id="1.20.1280.50">
    <property type="match status" value="1"/>
</dbReference>
<dbReference type="InterPro" id="IPR001810">
    <property type="entry name" value="F-box_dom"/>
</dbReference>